<evidence type="ECO:0000313" key="2">
    <source>
        <dbReference type="Proteomes" id="UP000186308"/>
    </source>
</evidence>
<sequence length="246" mass="26861">MAGLSRRFTSAGYQLPKYMLPLHGRSVFAHAVGSFAAQFGNTHFLFIARDVAGTKMFLRQECAALGIAHATVVILDRETAGQAETVELGLNDTGAADGEPATIFNIDTFRHQFRFPDAPWFAQTDGYLEVFRGSGANWSYVVPAVGTREPLVTRATEKIPISDLCCSGLYHFARSEDFRSALAKERSQPSLTELYVAPLYNHLIASGKHIHYHIVPLEAITFCGVPAEYEAALVKGHAVDSNSVPS</sequence>
<gene>
    <name evidence="1" type="ORF">SAMN05421828_1642</name>
</gene>
<reference evidence="1 2" key="1">
    <citation type="submission" date="2017-01" db="EMBL/GenBank/DDBJ databases">
        <authorList>
            <person name="Varghese N."/>
            <person name="Submissions S."/>
        </authorList>
    </citation>
    <scope>NUCLEOTIDE SEQUENCE [LARGE SCALE GENOMIC DNA]</scope>
    <source>
        <strain evidence="1 2">ATCC 35905</strain>
    </source>
</reference>
<evidence type="ECO:0000313" key="1">
    <source>
        <dbReference type="EMBL" id="SIR57947.1"/>
    </source>
</evidence>
<organism evidence="1 2">
    <name type="scientific">Acidiphilium rubrum</name>
    <dbReference type="NCBI Taxonomy" id="526"/>
    <lineage>
        <taxon>Bacteria</taxon>
        <taxon>Pseudomonadati</taxon>
        <taxon>Pseudomonadota</taxon>
        <taxon>Alphaproteobacteria</taxon>
        <taxon>Acetobacterales</taxon>
        <taxon>Acidocellaceae</taxon>
        <taxon>Acidiphilium</taxon>
    </lineage>
</organism>
<comment type="caution">
    <text evidence="1">The sequence shown here is derived from an EMBL/GenBank/DDBJ whole genome shotgun (WGS) entry which is preliminary data.</text>
</comment>
<protein>
    <submittedName>
        <fullName evidence="1">Uncharacterized protein</fullName>
    </submittedName>
</protein>
<accession>A0A8G2FID6</accession>
<dbReference type="Proteomes" id="UP000186308">
    <property type="component" value="Unassembled WGS sequence"/>
</dbReference>
<keyword evidence="2" id="KW-1185">Reference proteome</keyword>
<dbReference type="InterPro" id="IPR016873">
    <property type="entry name" value="Caps_polysacc_synth_BcbE_prd"/>
</dbReference>
<dbReference type="Gene3D" id="3.90.550.10">
    <property type="entry name" value="Spore Coat Polysaccharide Biosynthesis Protein SpsA, Chain A"/>
    <property type="match status" value="1"/>
</dbReference>
<name>A0A8G2FID6_ACIRU</name>
<dbReference type="EMBL" id="FTNE01000064">
    <property type="protein sequence ID" value="SIR57947.1"/>
    <property type="molecule type" value="Genomic_DNA"/>
</dbReference>
<dbReference type="InterPro" id="IPR029044">
    <property type="entry name" value="Nucleotide-diphossugar_trans"/>
</dbReference>
<dbReference type="PIRSF" id="PIRSF028162">
    <property type="entry name" value="BcbE_prd"/>
    <property type="match status" value="1"/>
</dbReference>
<dbReference type="SUPFAM" id="SSF53448">
    <property type="entry name" value="Nucleotide-diphospho-sugar transferases"/>
    <property type="match status" value="1"/>
</dbReference>
<dbReference type="AlphaFoldDB" id="A0A8G2FID6"/>
<proteinExistence type="predicted"/>